<dbReference type="EMBL" id="UZAH01028608">
    <property type="protein sequence ID" value="VDP01260.1"/>
    <property type="molecule type" value="Genomic_DNA"/>
</dbReference>
<evidence type="ECO:0000313" key="1">
    <source>
        <dbReference type="EMBL" id="VDP01260.1"/>
    </source>
</evidence>
<name>A0A3P8ACN4_HELPZ</name>
<dbReference type="AlphaFoldDB" id="A0A3P8ACN4"/>
<reference evidence="1" key="1">
    <citation type="submission" date="2018-11" db="EMBL/GenBank/DDBJ databases">
        <authorList>
            <consortium name="Pathogen Informatics"/>
        </authorList>
    </citation>
    <scope>NUCLEOTIDE SEQUENCE [LARGE SCALE GENOMIC DNA]</scope>
</reference>
<protein>
    <submittedName>
        <fullName evidence="1">Uncharacterized protein</fullName>
    </submittedName>
</protein>
<proteinExistence type="predicted"/>
<gene>
    <name evidence="1" type="ORF">HPBE_LOCUS14931</name>
</gene>
<accession>A0A3P8ACN4</accession>
<sequence length="82" mass="9141">MGIGANQSSVGHVFWFCGGITKAAFVDYAKTCAEQYMSSPVLLLLRQLWFQCTDYEAVDGLVGQEPEHESVRGAWDSQHTRD</sequence>
<organism evidence="1">
    <name type="scientific">Heligmosomoides polygyrus</name>
    <name type="common">Parasitic roundworm</name>
    <dbReference type="NCBI Taxonomy" id="6339"/>
    <lineage>
        <taxon>Eukaryota</taxon>
        <taxon>Metazoa</taxon>
        <taxon>Ecdysozoa</taxon>
        <taxon>Nematoda</taxon>
        <taxon>Chromadorea</taxon>
        <taxon>Rhabditida</taxon>
        <taxon>Rhabditina</taxon>
        <taxon>Rhabditomorpha</taxon>
        <taxon>Strongyloidea</taxon>
        <taxon>Heligmosomidae</taxon>
        <taxon>Heligmosomoides</taxon>
    </lineage>
</organism>